<dbReference type="InterPro" id="IPR004302">
    <property type="entry name" value="Cellulose/chitin-bd_N"/>
</dbReference>
<sequence>MTNRPIKSVVKDMTVKSPFSMASSLLGVLWLAAGVEGHGRLLEPPSRASLWRLGYSAPTNYNDNQLFCGGVGVQYGVNGGKCGVCGDPWNGIREHEAGGKYANGLIVRKYEVGQVINATVELTANHKGFFEFRLCPTDNPFKKVTHQCLRKFPLVVADTGLTRFMVPTGNSYSKITVPLRLPAGVKCRACLFQWQYTAGNSWGVSPDGRQCVGCGNQEQFYGCADIAIGYNEMVLGKPTAKHPWYFQSEKEKDEWHFGVVRYIEDNRDTVEYKSSATSLISSTINWRSGVGSIRLVISFCNVILFSFVLN</sequence>
<comment type="caution">
    <text evidence="2">The sequence shown here is derived from an EMBL/GenBank/DDBJ whole genome shotgun (WGS) entry which is preliminary data.</text>
</comment>
<gene>
    <name evidence="2" type="ORF">RRG08_050486</name>
</gene>
<name>A0AAE1CW96_9GAST</name>
<accession>A0AAE1CW96</accession>
<proteinExistence type="predicted"/>
<evidence type="ECO:0000313" key="3">
    <source>
        <dbReference type="Proteomes" id="UP001283361"/>
    </source>
</evidence>
<feature type="domain" description="Chitin-binding type-4" evidence="1">
    <location>
        <begin position="38"/>
        <end position="226"/>
    </location>
</feature>
<dbReference type="Proteomes" id="UP001283361">
    <property type="component" value="Unassembled WGS sequence"/>
</dbReference>
<dbReference type="AlphaFoldDB" id="A0AAE1CW96"/>
<dbReference type="Pfam" id="PF03067">
    <property type="entry name" value="LPMO_10"/>
    <property type="match status" value="1"/>
</dbReference>
<dbReference type="PANTHER" id="PTHR21113:SF4">
    <property type="entry name" value="CHITIN-BINDING TYPE-4 DOMAIN-CONTAINING PROTEIN"/>
    <property type="match status" value="1"/>
</dbReference>
<evidence type="ECO:0000313" key="2">
    <source>
        <dbReference type="EMBL" id="KAK3739282.1"/>
    </source>
</evidence>
<protein>
    <recommendedName>
        <fullName evidence="1">Chitin-binding type-4 domain-containing protein</fullName>
    </recommendedName>
</protein>
<reference evidence="2" key="1">
    <citation type="journal article" date="2023" name="G3 (Bethesda)">
        <title>A reference genome for the long-term kleptoplast-retaining sea slug Elysia crispata morphotype clarki.</title>
        <authorList>
            <person name="Eastman K.E."/>
            <person name="Pendleton A.L."/>
            <person name="Shaikh M.A."/>
            <person name="Suttiyut T."/>
            <person name="Ogas R."/>
            <person name="Tomko P."/>
            <person name="Gavelis G."/>
            <person name="Widhalm J.R."/>
            <person name="Wisecaver J.H."/>
        </authorList>
    </citation>
    <scope>NUCLEOTIDE SEQUENCE</scope>
    <source>
        <strain evidence="2">ECLA1</strain>
    </source>
</reference>
<evidence type="ECO:0000259" key="1">
    <source>
        <dbReference type="Pfam" id="PF03067"/>
    </source>
</evidence>
<dbReference type="EMBL" id="JAWDGP010006541">
    <property type="protein sequence ID" value="KAK3739282.1"/>
    <property type="molecule type" value="Genomic_DNA"/>
</dbReference>
<organism evidence="2 3">
    <name type="scientific">Elysia crispata</name>
    <name type="common">lettuce slug</name>
    <dbReference type="NCBI Taxonomy" id="231223"/>
    <lineage>
        <taxon>Eukaryota</taxon>
        <taxon>Metazoa</taxon>
        <taxon>Spiralia</taxon>
        <taxon>Lophotrochozoa</taxon>
        <taxon>Mollusca</taxon>
        <taxon>Gastropoda</taxon>
        <taxon>Heterobranchia</taxon>
        <taxon>Euthyneura</taxon>
        <taxon>Panpulmonata</taxon>
        <taxon>Sacoglossa</taxon>
        <taxon>Placobranchoidea</taxon>
        <taxon>Plakobranchidae</taxon>
        <taxon>Elysia</taxon>
    </lineage>
</organism>
<keyword evidence="3" id="KW-1185">Reference proteome</keyword>
<dbReference type="PANTHER" id="PTHR21113">
    <property type="entry name" value="AGAP001705-PA"/>
    <property type="match status" value="1"/>
</dbReference>